<dbReference type="Proteomes" id="UP000789702">
    <property type="component" value="Unassembled WGS sequence"/>
</dbReference>
<evidence type="ECO:0000313" key="2">
    <source>
        <dbReference type="Proteomes" id="UP000789702"/>
    </source>
</evidence>
<accession>A0ACA9PBM0</accession>
<dbReference type="EMBL" id="CAJVPU010025992">
    <property type="protein sequence ID" value="CAG8698252.1"/>
    <property type="molecule type" value="Genomic_DNA"/>
</dbReference>
<sequence length="58" mass="6676">MVRSDRGKESVDVVNAPCKNIADFFESWLETYVIISDRERKSISGYTFTTIFLNPSLK</sequence>
<name>A0ACA9PBM0_9GLOM</name>
<gene>
    <name evidence="1" type="ORF">DHETER_LOCUS11622</name>
</gene>
<organism evidence="1 2">
    <name type="scientific">Dentiscutata heterogama</name>
    <dbReference type="NCBI Taxonomy" id="1316150"/>
    <lineage>
        <taxon>Eukaryota</taxon>
        <taxon>Fungi</taxon>
        <taxon>Fungi incertae sedis</taxon>
        <taxon>Mucoromycota</taxon>
        <taxon>Glomeromycotina</taxon>
        <taxon>Glomeromycetes</taxon>
        <taxon>Diversisporales</taxon>
        <taxon>Gigasporaceae</taxon>
        <taxon>Dentiscutata</taxon>
    </lineage>
</organism>
<protein>
    <submittedName>
        <fullName evidence="1">3036_t:CDS:1</fullName>
    </submittedName>
</protein>
<evidence type="ECO:0000313" key="1">
    <source>
        <dbReference type="EMBL" id="CAG8698252.1"/>
    </source>
</evidence>
<feature type="non-terminal residue" evidence="1">
    <location>
        <position position="58"/>
    </location>
</feature>
<proteinExistence type="predicted"/>
<keyword evidence="2" id="KW-1185">Reference proteome</keyword>
<comment type="caution">
    <text evidence="1">The sequence shown here is derived from an EMBL/GenBank/DDBJ whole genome shotgun (WGS) entry which is preliminary data.</text>
</comment>
<reference evidence="1" key="1">
    <citation type="submission" date="2021-06" db="EMBL/GenBank/DDBJ databases">
        <authorList>
            <person name="Kallberg Y."/>
            <person name="Tangrot J."/>
            <person name="Rosling A."/>
        </authorList>
    </citation>
    <scope>NUCLEOTIDE SEQUENCE</scope>
    <source>
        <strain evidence="1">IL203A</strain>
    </source>
</reference>